<dbReference type="InterPro" id="IPR046893">
    <property type="entry name" value="MSSS"/>
</dbReference>
<keyword evidence="6 8" id="KW-0694">RNA-binding</keyword>
<dbReference type="InterPro" id="IPR005747">
    <property type="entry name" value="MutS2"/>
</dbReference>
<dbReference type="InterPro" id="IPR036063">
    <property type="entry name" value="Smr_dom_sf"/>
</dbReference>
<dbReference type="Pfam" id="PF01713">
    <property type="entry name" value="Smr"/>
    <property type="match status" value="1"/>
</dbReference>
<dbReference type="InterPro" id="IPR045076">
    <property type="entry name" value="MutS"/>
</dbReference>
<dbReference type="GO" id="GO:0030983">
    <property type="term" value="F:mismatched DNA binding"/>
    <property type="evidence" value="ECO:0007669"/>
    <property type="project" value="InterPro"/>
</dbReference>
<comment type="subunit">
    <text evidence="8">Homodimer. Binds to stalled ribosomes, contacting rRNA.</text>
</comment>
<dbReference type="GO" id="GO:0005524">
    <property type="term" value="F:ATP binding"/>
    <property type="evidence" value="ECO:0007669"/>
    <property type="project" value="UniProtKB-UniRule"/>
</dbReference>
<dbReference type="Gene3D" id="3.30.1370.110">
    <property type="match status" value="1"/>
</dbReference>
<dbReference type="RefSeq" id="WP_104371208.1">
    <property type="nucleotide sequence ID" value="NZ_BFAV01000045.1"/>
</dbReference>
<evidence type="ECO:0000256" key="9">
    <source>
        <dbReference type="SAM" id="Coils"/>
    </source>
</evidence>
<dbReference type="PANTHER" id="PTHR48466:SF2">
    <property type="entry name" value="OS10G0509000 PROTEIN"/>
    <property type="match status" value="1"/>
</dbReference>
<dbReference type="PROSITE" id="PS50828">
    <property type="entry name" value="SMR"/>
    <property type="match status" value="1"/>
</dbReference>
<proteinExistence type="inferred from homology"/>
<dbReference type="EMBL" id="BFAV01000045">
    <property type="protein sequence ID" value="GBF32729.1"/>
    <property type="molecule type" value="Genomic_DNA"/>
</dbReference>
<evidence type="ECO:0000256" key="8">
    <source>
        <dbReference type="HAMAP-Rule" id="MF_00092"/>
    </source>
</evidence>
<dbReference type="SUPFAM" id="SSF160443">
    <property type="entry name" value="SMR domain-like"/>
    <property type="match status" value="1"/>
</dbReference>
<reference evidence="12" key="1">
    <citation type="submission" date="2018-02" db="EMBL/GenBank/DDBJ databases">
        <title>Genome sequence of Desulfocucumis palustris strain NAW-5.</title>
        <authorList>
            <person name="Watanabe M."/>
            <person name="Kojima H."/>
            <person name="Fukui M."/>
        </authorList>
    </citation>
    <scope>NUCLEOTIDE SEQUENCE [LARGE SCALE GENOMIC DNA]</scope>
    <source>
        <strain evidence="12">NAW-5</strain>
    </source>
</reference>
<dbReference type="PANTHER" id="PTHR48466">
    <property type="entry name" value="OS10G0509000 PROTEIN-RELATED"/>
    <property type="match status" value="1"/>
</dbReference>
<dbReference type="PIRSF" id="PIRSF005814">
    <property type="entry name" value="MutS_YshD"/>
    <property type="match status" value="1"/>
</dbReference>
<evidence type="ECO:0000256" key="4">
    <source>
        <dbReference type="ARBA" id="ARBA00022801"/>
    </source>
</evidence>
<evidence type="ECO:0000256" key="3">
    <source>
        <dbReference type="ARBA" id="ARBA00022741"/>
    </source>
</evidence>
<keyword evidence="7 8" id="KW-0238">DNA-binding</keyword>
<sequence length="786" mass="86776">MEERTLKRLEYDKILEQLAGYSVSPLGREKALELAPSTNIDAISRWQAETTQGRELLRLEPTAEVGGWYDVRRQVEQARRGLVLEPEELLAVGRTLTAGRRVKKFLLERQEKYPLLYEIGVDLGLFGELEQRINESILPGGEIADRASSALSQIRRSLVNLQAQIKARLENIIRSPAYQKYLQDPIVTIRDNRYVVPVKQEYRSEVPGIIHDQSASGATLFIEPMAVVEANNEIRRLQAAEKQEIAKILAELSAGVASRADDLSASLEALGRLDLIMAKARYSLKLNAWEPQMLPGTRLDIRQGRHPLLSGDVVPVSIHLGRDFNTVIITGPNTGGKTVTLKTVGLLTLMAQSGLHIPAGPGTGTGIFREVFADIGDEQSIEQSLSTFSSHMKNIVGIIAGAGPESLVLLDELGAGTDPAEGAALAQAILERLHSSGAKTVATTHYSELKNFAYSTDGVENASVEFDPVTLRPTYRLLIGRPGRSNAFEIASRLGLNPGVVERAREFVGVEQVKAAELMNNLERERQQAERDREEAEKLRREAEVLLARYREMEQNLIQRRETVLDKAREEARVLVRNARLETEETVRELRERISSDAAREREMGIHQARQKLKEMQGRIYAKAPSPKSKPSGIRPGDVTPGQEIFLPKYNQKGFVLAAPDGDQVHVQVGIIKVNVPLSEIQVVETRAAGGGCSQVGALVSGKAREVSTKLDLRGMTFDEAWPEIEKYLDDAYLAGLPKVYLVHGKGTGALRTAVQRELKGHHRVKTFRLGDMGEGGMGVTVVDLK</sequence>
<evidence type="ECO:0000256" key="5">
    <source>
        <dbReference type="ARBA" id="ARBA00022840"/>
    </source>
</evidence>
<dbReference type="GO" id="GO:0072344">
    <property type="term" value="P:rescue of stalled ribosome"/>
    <property type="evidence" value="ECO:0007669"/>
    <property type="project" value="UniProtKB-UniRule"/>
</dbReference>
<dbReference type="SMART" id="SM00533">
    <property type="entry name" value="MUTSd"/>
    <property type="match status" value="1"/>
</dbReference>
<feature type="coiled-coil region" evidence="9">
    <location>
        <begin position="512"/>
        <end position="585"/>
    </location>
</feature>
<keyword evidence="9" id="KW-0175">Coiled coil</keyword>
<organism evidence="11 12">
    <name type="scientific">Desulfocucumis palustris</name>
    <dbReference type="NCBI Taxonomy" id="1898651"/>
    <lineage>
        <taxon>Bacteria</taxon>
        <taxon>Bacillati</taxon>
        <taxon>Bacillota</taxon>
        <taxon>Clostridia</taxon>
        <taxon>Eubacteriales</taxon>
        <taxon>Desulfocucumaceae</taxon>
        <taxon>Desulfocucumis</taxon>
    </lineage>
</organism>
<accession>A0A2L2X927</accession>
<dbReference type="GO" id="GO:0019843">
    <property type="term" value="F:rRNA binding"/>
    <property type="evidence" value="ECO:0007669"/>
    <property type="project" value="UniProtKB-UniRule"/>
</dbReference>
<dbReference type="GO" id="GO:0016887">
    <property type="term" value="F:ATP hydrolysis activity"/>
    <property type="evidence" value="ECO:0007669"/>
    <property type="project" value="InterPro"/>
</dbReference>
<feature type="domain" description="Smr" evidence="10">
    <location>
        <begin position="711"/>
        <end position="786"/>
    </location>
</feature>
<feature type="binding site" evidence="8">
    <location>
        <begin position="331"/>
        <end position="338"/>
    </location>
    <ligand>
        <name>ATP</name>
        <dbReference type="ChEBI" id="CHEBI:30616"/>
    </ligand>
</feature>
<keyword evidence="8" id="KW-0255">Endonuclease</keyword>
<dbReference type="CDD" id="cd03280">
    <property type="entry name" value="ABC_MutS2"/>
    <property type="match status" value="1"/>
</dbReference>
<keyword evidence="12" id="KW-1185">Reference proteome</keyword>
<dbReference type="OrthoDB" id="9808166at2"/>
<dbReference type="PROSITE" id="PS00486">
    <property type="entry name" value="DNA_MISMATCH_REPAIR_2"/>
    <property type="match status" value="1"/>
</dbReference>
<keyword evidence="3 8" id="KW-0547">Nucleotide-binding</keyword>
<dbReference type="InterPro" id="IPR000432">
    <property type="entry name" value="DNA_mismatch_repair_MutS_C"/>
</dbReference>
<dbReference type="GO" id="GO:0140664">
    <property type="term" value="F:ATP-dependent DNA damage sensor activity"/>
    <property type="evidence" value="ECO:0007669"/>
    <property type="project" value="InterPro"/>
</dbReference>
<dbReference type="InterPro" id="IPR007696">
    <property type="entry name" value="DNA_mismatch_repair_MutS_core"/>
</dbReference>
<dbReference type="GO" id="GO:0006298">
    <property type="term" value="P:mismatch repair"/>
    <property type="evidence" value="ECO:0007669"/>
    <property type="project" value="InterPro"/>
</dbReference>
<dbReference type="AlphaFoldDB" id="A0A2L2X927"/>
<dbReference type="Pfam" id="PF20297">
    <property type="entry name" value="MSSS"/>
    <property type="match status" value="1"/>
</dbReference>
<dbReference type="Proteomes" id="UP000239549">
    <property type="component" value="Unassembled WGS sequence"/>
</dbReference>
<keyword evidence="4 8" id="KW-0378">Hydrolase</keyword>
<evidence type="ECO:0000313" key="11">
    <source>
        <dbReference type="EMBL" id="GBF32729.1"/>
    </source>
</evidence>
<dbReference type="GO" id="GO:0045910">
    <property type="term" value="P:negative regulation of DNA recombination"/>
    <property type="evidence" value="ECO:0007669"/>
    <property type="project" value="InterPro"/>
</dbReference>
<comment type="caution">
    <text evidence="11">The sequence shown here is derived from an EMBL/GenBank/DDBJ whole genome shotgun (WGS) entry which is preliminary data.</text>
</comment>
<evidence type="ECO:0000256" key="7">
    <source>
        <dbReference type="ARBA" id="ARBA00023125"/>
    </source>
</evidence>
<dbReference type="SUPFAM" id="SSF48334">
    <property type="entry name" value="DNA repair protein MutS, domain III"/>
    <property type="match status" value="1"/>
</dbReference>
<evidence type="ECO:0000256" key="6">
    <source>
        <dbReference type="ARBA" id="ARBA00022884"/>
    </source>
</evidence>
<dbReference type="CDD" id="cd06503">
    <property type="entry name" value="ATP-synt_Fo_b"/>
    <property type="match status" value="1"/>
</dbReference>
<comment type="function">
    <text evidence="8">Endonuclease that is involved in the suppression of homologous recombination and thus may have a key role in the control of bacterial genetic diversity.</text>
</comment>
<dbReference type="EC" id="3.6.4.-" evidence="8"/>
<dbReference type="NCBIfam" id="TIGR01069">
    <property type="entry name" value="mutS2"/>
    <property type="match status" value="1"/>
</dbReference>
<evidence type="ECO:0000259" key="10">
    <source>
        <dbReference type="PROSITE" id="PS50828"/>
    </source>
</evidence>
<gene>
    <name evidence="8" type="primary">mutS2</name>
    <name evidence="8" type="synonym">rqcU</name>
    <name evidence="11" type="ORF">DCCM_0925</name>
</gene>
<name>A0A2L2X927_9FIRM</name>
<dbReference type="InterPro" id="IPR027417">
    <property type="entry name" value="P-loop_NTPase"/>
</dbReference>
<dbReference type="SMART" id="SM00463">
    <property type="entry name" value="SMR"/>
    <property type="match status" value="1"/>
</dbReference>
<dbReference type="EC" id="3.1.-.-" evidence="8"/>
<dbReference type="InterPro" id="IPR036187">
    <property type="entry name" value="DNA_mismatch_repair_MutS_sf"/>
</dbReference>
<protein>
    <recommendedName>
        <fullName evidence="8">Endonuclease MutS2</fullName>
        <ecNumber evidence="8">3.1.-.-</ecNumber>
    </recommendedName>
    <alternativeName>
        <fullName evidence="8">Ribosome-associated protein quality control-upstream factor</fullName>
        <shortName evidence="8">RQC-upstream factor</shortName>
        <shortName evidence="8">RqcU</shortName>
        <ecNumber evidence="8">3.6.4.-</ecNumber>
    </alternativeName>
</protein>
<evidence type="ECO:0000256" key="1">
    <source>
        <dbReference type="ARBA" id="ARBA00022722"/>
    </source>
</evidence>
<dbReference type="GO" id="GO:0043023">
    <property type="term" value="F:ribosomal large subunit binding"/>
    <property type="evidence" value="ECO:0007669"/>
    <property type="project" value="UniProtKB-UniRule"/>
</dbReference>
<dbReference type="FunFam" id="3.40.50.300:FF:000830">
    <property type="entry name" value="Endonuclease MutS2"/>
    <property type="match status" value="1"/>
</dbReference>
<comment type="similarity">
    <text evidence="8">Belongs to the DNA mismatch repair MutS family. MutS2 subfamily.</text>
</comment>
<dbReference type="SUPFAM" id="SSF52540">
    <property type="entry name" value="P-loop containing nucleoside triphosphate hydrolases"/>
    <property type="match status" value="1"/>
</dbReference>
<keyword evidence="5 8" id="KW-0067">ATP-binding</keyword>
<comment type="function">
    <text evidence="8">Acts as a ribosome collision sensor, splitting the ribosome into its 2 subunits. Detects stalled/collided 70S ribosomes which it binds and splits by an ATP-hydrolysis driven conformational change. Acts upstream of the ribosome quality control system (RQC), a ribosome-associated complex that mediates the extraction of incompletely synthesized nascent chains from stalled ribosomes and their subsequent degradation. Probably generates substrates for RQC.</text>
</comment>
<dbReference type="Pfam" id="PF00488">
    <property type="entry name" value="MutS_V"/>
    <property type="match status" value="1"/>
</dbReference>
<dbReference type="SMART" id="SM00534">
    <property type="entry name" value="MUTSac"/>
    <property type="match status" value="1"/>
</dbReference>
<keyword evidence="1 8" id="KW-0540">Nuclease</keyword>
<keyword evidence="2 8" id="KW-0699">rRNA-binding</keyword>
<dbReference type="InterPro" id="IPR002625">
    <property type="entry name" value="Smr_dom"/>
</dbReference>
<evidence type="ECO:0000256" key="2">
    <source>
        <dbReference type="ARBA" id="ARBA00022730"/>
    </source>
</evidence>
<dbReference type="GO" id="GO:0004519">
    <property type="term" value="F:endonuclease activity"/>
    <property type="evidence" value="ECO:0007669"/>
    <property type="project" value="UniProtKB-UniRule"/>
</dbReference>
<dbReference type="Gene3D" id="3.40.50.300">
    <property type="entry name" value="P-loop containing nucleotide triphosphate hydrolases"/>
    <property type="match status" value="1"/>
</dbReference>
<dbReference type="HAMAP" id="MF_00092">
    <property type="entry name" value="MutS2"/>
    <property type="match status" value="1"/>
</dbReference>
<evidence type="ECO:0000313" key="12">
    <source>
        <dbReference type="Proteomes" id="UP000239549"/>
    </source>
</evidence>